<dbReference type="CDD" id="cd07043">
    <property type="entry name" value="STAS_anti-anti-sigma_factors"/>
    <property type="match status" value="1"/>
</dbReference>
<reference evidence="3 4" key="1">
    <citation type="journal article" date="2019" name="Nat. Microbiol.">
        <title>Mediterranean grassland soil C-N compound turnover is dependent on rainfall and depth, and is mediated by genomically divergent microorganisms.</title>
        <authorList>
            <person name="Diamond S."/>
            <person name="Andeer P.F."/>
            <person name="Li Z."/>
            <person name="Crits-Christoph A."/>
            <person name="Burstein D."/>
            <person name="Anantharaman K."/>
            <person name="Lane K.R."/>
            <person name="Thomas B.C."/>
            <person name="Pan C."/>
            <person name="Northen T.R."/>
            <person name="Banfield J.F."/>
        </authorList>
    </citation>
    <scope>NUCLEOTIDE SEQUENCE [LARGE SCALE GENOMIC DNA]</scope>
    <source>
        <strain evidence="3">WS_6</strain>
    </source>
</reference>
<dbReference type="Proteomes" id="UP000316852">
    <property type="component" value="Unassembled WGS sequence"/>
</dbReference>
<evidence type="ECO:0000256" key="1">
    <source>
        <dbReference type="SAM" id="MobiDB-lite"/>
    </source>
</evidence>
<dbReference type="InterPro" id="IPR029016">
    <property type="entry name" value="GAF-like_dom_sf"/>
</dbReference>
<sequence>MARERPAEAPSSEALSRRGGPRRHHDPRFGHHARAESGRALEARPHGRRGLVRALQIERVGPREDFHFALRGVVDAEGARSIDRLLLNCQGRSAPRVRLDFTHVESISSLGISVLSRWGRVYEKTERRIELNGLAPEVRATLHQSEAIVYLANARPSAPAPAPDARRVDVPEAVLEPVPVRPYLAPPVDPPAGPELASLQSKLKRKIVEFRNLFEITQALNLAQDLDEVLNLFGLSVMGQFGLERLALFLSDPDRNGDLVPRHVRGFAQNHFQDFSVPWTAFRKFAPDRSFVTLHDMEGKQNGAEEIEALRESGFEWGILLWVRRDLEGVLFLGGRGSRKRFEEDERDLLTILSHQGAVAISNARVQRAQEERNLGLVRGMMALIESRDGYAKGSTERVVRYVSAVARLLDYPKEYLKSLVYGAVLRDIGMITVSGLILKNPAHLSEEEWALIKQHPLRGAQILEEMNFPKEVIAIVLNHHERWGGEGYPNGIRGQDIPLGARIVSLVDAYVAMTSERPYRRALPYEKARQVIAENWGSPFDPSVIEVFLTVLDKIERRTRLKAGQPLAEVTGTGTDAGPTSAGDSVLDPLSSGATIPPEKDSASDAAAGTGSGPTMEAGRRR</sequence>
<protein>
    <submittedName>
        <fullName evidence="3">STAS domain-containing protein</fullName>
    </submittedName>
</protein>
<proteinExistence type="predicted"/>
<feature type="region of interest" description="Disordered" evidence="1">
    <location>
        <begin position="567"/>
        <end position="623"/>
    </location>
</feature>
<dbReference type="SUPFAM" id="SSF109604">
    <property type="entry name" value="HD-domain/PDEase-like"/>
    <property type="match status" value="1"/>
</dbReference>
<dbReference type="Gene3D" id="1.10.3210.10">
    <property type="entry name" value="Hypothetical protein af1432"/>
    <property type="match status" value="1"/>
</dbReference>
<dbReference type="CDD" id="cd00077">
    <property type="entry name" value="HDc"/>
    <property type="match status" value="1"/>
</dbReference>
<feature type="region of interest" description="Disordered" evidence="1">
    <location>
        <begin position="1"/>
        <end position="45"/>
    </location>
</feature>
<evidence type="ECO:0000259" key="2">
    <source>
        <dbReference type="PROSITE" id="PS51832"/>
    </source>
</evidence>
<dbReference type="Gene3D" id="3.30.750.24">
    <property type="entry name" value="STAS domain"/>
    <property type="match status" value="1"/>
</dbReference>
<evidence type="ECO:0000313" key="3">
    <source>
        <dbReference type="EMBL" id="TMQ58156.1"/>
    </source>
</evidence>
<gene>
    <name evidence="3" type="ORF">E6K76_08780</name>
</gene>
<dbReference type="InterPro" id="IPR052020">
    <property type="entry name" value="Cyclic_di-GMP/3'3'-cGAMP_PDE"/>
</dbReference>
<feature type="compositionally biased region" description="Basic and acidic residues" evidence="1">
    <location>
        <begin position="27"/>
        <end position="45"/>
    </location>
</feature>
<dbReference type="Gene3D" id="3.30.450.40">
    <property type="match status" value="1"/>
</dbReference>
<dbReference type="PANTHER" id="PTHR45228">
    <property type="entry name" value="CYCLIC DI-GMP PHOSPHODIESTERASE TM_0186-RELATED"/>
    <property type="match status" value="1"/>
</dbReference>
<comment type="caution">
    <text evidence="3">The sequence shown here is derived from an EMBL/GenBank/DDBJ whole genome shotgun (WGS) entry which is preliminary data.</text>
</comment>
<organism evidence="3 4">
    <name type="scientific">Eiseniibacteriota bacterium</name>
    <dbReference type="NCBI Taxonomy" id="2212470"/>
    <lineage>
        <taxon>Bacteria</taxon>
        <taxon>Candidatus Eiseniibacteriota</taxon>
    </lineage>
</organism>
<dbReference type="SUPFAM" id="SSF55781">
    <property type="entry name" value="GAF domain-like"/>
    <property type="match status" value="1"/>
</dbReference>
<dbReference type="Pfam" id="PF13487">
    <property type="entry name" value="HD_5"/>
    <property type="match status" value="1"/>
</dbReference>
<dbReference type="SUPFAM" id="SSF52091">
    <property type="entry name" value="SpoIIaa-like"/>
    <property type="match status" value="1"/>
</dbReference>
<name>A0A538T3F1_UNCEI</name>
<evidence type="ECO:0000313" key="4">
    <source>
        <dbReference type="Proteomes" id="UP000316852"/>
    </source>
</evidence>
<dbReference type="Pfam" id="PF13466">
    <property type="entry name" value="STAS_2"/>
    <property type="match status" value="1"/>
</dbReference>
<dbReference type="EMBL" id="VBOW01000040">
    <property type="protein sequence ID" value="TMQ58156.1"/>
    <property type="molecule type" value="Genomic_DNA"/>
</dbReference>
<dbReference type="PROSITE" id="PS51832">
    <property type="entry name" value="HD_GYP"/>
    <property type="match status" value="1"/>
</dbReference>
<dbReference type="InterPro" id="IPR036513">
    <property type="entry name" value="STAS_dom_sf"/>
</dbReference>
<accession>A0A538T3F1</accession>
<dbReference type="InterPro" id="IPR037522">
    <property type="entry name" value="HD_GYP_dom"/>
</dbReference>
<feature type="domain" description="HD-GYP" evidence="2">
    <location>
        <begin position="370"/>
        <end position="565"/>
    </location>
</feature>
<dbReference type="InterPro" id="IPR003607">
    <property type="entry name" value="HD/PDEase_dom"/>
</dbReference>
<dbReference type="InterPro" id="IPR058548">
    <property type="entry name" value="MlaB-like_STAS"/>
</dbReference>
<dbReference type="AlphaFoldDB" id="A0A538T3F1"/>